<reference evidence="2 3" key="1">
    <citation type="submission" date="2019-09" db="EMBL/GenBank/DDBJ databases">
        <title>NBRP : Genome information of microbial organism related human and environment.</title>
        <authorList>
            <person name="Hattori M."/>
            <person name="Oshima K."/>
            <person name="Inaba H."/>
            <person name="Suda W."/>
            <person name="Sakamoto M."/>
            <person name="Iino T."/>
            <person name="Kitahara M."/>
            <person name="Oshida Y."/>
            <person name="Iida T."/>
            <person name="Kudo T."/>
            <person name="Itoh T."/>
            <person name="Ohkuma M."/>
        </authorList>
    </citation>
    <scope>NUCLEOTIDE SEQUENCE [LARGE SCALE GENOMIC DNA]</scope>
    <source>
        <strain evidence="2 3">Hi-2</strain>
    </source>
</reference>
<dbReference type="EMBL" id="BKCL01000004">
    <property type="protein sequence ID" value="GEQ97963.1"/>
    <property type="molecule type" value="Genomic_DNA"/>
</dbReference>
<evidence type="ECO:0000313" key="3">
    <source>
        <dbReference type="Proteomes" id="UP000322084"/>
    </source>
</evidence>
<dbReference type="AlphaFoldDB" id="A0A5A7MRV1"/>
<accession>A0A5A7MRV1</accession>
<feature type="region of interest" description="Disordered" evidence="1">
    <location>
        <begin position="71"/>
        <end position="91"/>
    </location>
</feature>
<organism evidence="2 3">
    <name type="scientific">Iodidimonas gelatinilytica</name>
    <dbReference type="NCBI Taxonomy" id="1236966"/>
    <lineage>
        <taxon>Bacteria</taxon>
        <taxon>Pseudomonadati</taxon>
        <taxon>Pseudomonadota</taxon>
        <taxon>Alphaproteobacteria</taxon>
        <taxon>Iodidimonadales</taxon>
        <taxon>Iodidimonadaceae</taxon>
        <taxon>Iodidimonas</taxon>
    </lineage>
</organism>
<proteinExistence type="predicted"/>
<dbReference type="InterPro" id="IPR027417">
    <property type="entry name" value="P-loop_NTPase"/>
</dbReference>
<comment type="caution">
    <text evidence="2">The sequence shown here is derived from an EMBL/GenBank/DDBJ whole genome shotgun (WGS) entry which is preliminary data.</text>
</comment>
<gene>
    <name evidence="2" type="ORF">JCM17844_16000</name>
</gene>
<dbReference type="Gene3D" id="3.40.50.300">
    <property type="entry name" value="P-loop containing nucleotide triphosphate hydrolases"/>
    <property type="match status" value="1"/>
</dbReference>
<evidence type="ECO:0000313" key="2">
    <source>
        <dbReference type="EMBL" id="GEQ97963.1"/>
    </source>
</evidence>
<dbReference type="Proteomes" id="UP000322084">
    <property type="component" value="Unassembled WGS sequence"/>
</dbReference>
<sequence>MHLVANKVPPVIQQEVSQKDFEASIERAVDFLIPADPKSVVLAAKQGKPLPQALPASKPVAQIRALAQRLAGDNAKPSKSSFWSKLVRKPS</sequence>
<protein>
    <submittedName>
        <fullName evidence="2">Uncharacterized protein</fullName>
    </submittedName>
</protein>
<name>A0A5A7MRV1_9PROT</name>
<evidence type="ECO:0000256" key="1">
    <source>
        <dbReference type="SAM" id="MobiDB-lite"/>
    </source>
</evidence>